<dbReference type="Proteomes" id="UP000005466">
    <property type="component" value="Unassembled WGS sequence"/>
</dbReference>
<evidence type="ECO:0000259" key="1">
    <source>
        <dbReference type="PROSITE" id="PS50887"/>
    </source>
</evidence>
<dbReference type="CDD" id="cd01949">
    <property type="entry name" value="GGDEF"/>
    <property type="match status" value="1"/>
</dbReference>
<evidence type="ECO:0000313" key="3">
    <source>
        <dbReference type="Proteomes" id="UP000005466"/>
    </source>
</evidence>
<dbReference type="AlphaFoldDB" id="F3CEI1"/>
<accession>F3CEI1</accession>
<dbReference type="HOGENOM" id="CLU_1630622_0_0_6"/>
<feature type="domain" description="GGDEF" evidence="1">
    <location>
        <begin position="11"/>
        <end position="143"/>
    </location>
</feature>
<dbReference type="InterPro" id="IPR052163">
    <property type="entry name" value="DGC-Regulatory_Protein"/>
</dbReference>
<dbReference type="NCBIfam" id="TIGR00254">
    <property type="entry name" value="GGDEF"/>
    <property type="match status" value="1"/>
</dbReference>
<protein>
    <submittedName>
        <fullName evidence="2">GGDEF domain/EAL domain-containing protein</fullName>
    </submittedName>
</protein>
<dbReference type="EMBL" id="ADWY01001953">
    <property type="protein sequence ID" value="EGH17673.1"/>
    <property type="molecule type" value="Genomic_DNA"/>
</dbReference>
<dbReference type="InterPro" id="IPR000160">
    <property type="entry name" value="GGDEF_dom"/>
</dbReference>
<dbReference type="SMART" id="SM00267">
    <property type="entry name" value="GGDEF"/>
    <property type="match status" value="1"/>
</dbReference>
<proteinExistence type="predicted"/>
<dbReference type="PANTHER" id="PTHR46663">
    <property type="entry name" value="DIGUANYLATE CYCLASE DGCT-RELATED"/>
    <property type="match status" value="1"/>
</dbReference>
<name>F3CEI1_PSESG</name>
<dbReference type="InterPro" id="IPR029787">
    <property type="entry name" value="Nucleotide_cyclase"/>
</dbReference>
<evidence type="ECO:0000313" key="2">
    <source>
        <dbReference type="EMBL" id="EGH17673.1"/>
    </source>
</evidence>
<feature type="non-terminal residue" evidence="2">
    <location>
        <position position="1"/>
    </location>
</feature>
<dbReference type="SUPFAM" id="SSF55073">
    <property type="entry name" value="Nucleotide cyclase"/>
    <property type="match status" value="1"/>
</dbReference>
<dbReference type="InterPro" id="IPR043128">
    <property type="entry name" value="Rev_trsase/Diguanyl_cyclase"/>
</dbReference>
<gene>
    <name evidence="2" type="ORF">Pgy4_32466</name>
</gene>
<comment type="caution">
    <text evidence="2">The sequence shown here is derived from an EMBL/GenBank/DDBJ whole genome shotgun (WGS) entry which is preliminary data.</text>
</comment>
<reference evidence="2 3" key="1">
    <citation type="journal article" date="2011" name="PLoS Pathog.">
        <title>Dynamic evolution of pathogenicity revealed by sequencing and comparative genomics of 19 Pseudomonas syringae isolates.</title>
        <authorList>
            <person name="Baltrus D.A."/>
            <person name="Nishimura M.T."/>
            <person name="Romanchuk A."/>
            <person name="Chang J.H."/>
            <person name="Mukhtar M.S."/>
            <person name="Cherkis K."/>
            <person name="Roach J."/>
            <person name="Grant S.R."/>
            <person name="Jones C.D."/>
            <person name="Dangl J.L."/>
        </authorList>
    </citation>
    <scope>NUCLEOTIDE SEQUENCE [LARGE SCALE GENOMIC DNA]</scope>
    <source>
        <strain evidence="3">race 4</strain>
    </source>
</reference>
<dbReference type="Gene3D" id="3.30.70.270">
    <property type="match status" value="1"/>
</dbReference>
<dbReference type="Pfam" id="PF00990">
    <property type="entry name" value="GGDEF"/>
    <property type="match status" value="1"/>
</dbReference>
<dbReference type="PROSITE" id="PS50887">
    <property type="entry name" value="GGDEF"/>
    <property type="match status" value="1"/>
</dbReference>
<sequence length="162" mass="17876">RALNKVSESGGCFALMFMDLDGFKPVNDAFGHHTGDLLLRQVALRLRNNLHRHDTLARIGGDEFVLLVELHDPQDALAVATRQVNEIGNPFTIGEHQLQISLSIGICMYPGNGNTQHELLINADAAMYHTKAAGKNGYSFFDASMNSNARNQLQMSQDLRKA</sequence>
<feature type="non-terminal residue" evidence="2">
    <location>
        <position position="162"/>
    </location>
</feature>
<dbReference type="PANTHER" id="PTHR46663:SF3">
    <property type="entry name" value="SLL0267 PROTEIN"/>
    <property type="match status" value="1"/>
</dbReference>
<organism evidence="2 3">
    <name type="scientific">Pseudomonas savastanoi pv. glycinea str. race 4</name>
    <dbReference type="NCBI Taxonomy" id="875330"/>
    <lineage>
        <taxon>Bacteria</taxon>
        <taxon>Pseudomonadati</taxon>
        <taxon>Pseudomonadota</taxon>
        <taxon>Gammaproteobacteria</taxon>
        <taxon>Pseudomonadales</taxon>
        <taxon>Pseudomonadaceae</taxon>
        <taxon>Pseudomonas</taxon>
    </lineage>
</organism>